<proteinExistence type="predicted"/>
<name>J3ND83_ORYBR</name>
<dbReference type="InterPro" id="IPR036388">
    <property type="entry name" value="WH-like_DNA-bd_sf"/>
</dbReference>
<dbReference type="FunFam" id="1.10.10.10:FF:000322">
    <property type="entry name" value="Probable disease resistance protein At1g63360"/>
    <property type="match status" value="1"/>
</dbReference>
<dbReference type="Proteomes" id="UP000006038">
    <property type="component" value="Chromosome 12"/>
</dbReference>
<evidence type="ECO:0000313" key="5">
    <source>
        <dbReference type="EnsemblPlants" id="OB12G19410.1"/>
    </source>
</evidence>
<keyword evidence="2" id="KW-0611">Plant defense</keyword>
<dbReference type="EnsemblPlants" id="OB12G19410.1">
    <property type="protein sequence ID" value="OB12G19410.1"/>
    <property type="gene ID" value="OB12G19410"/>
</dbReference>
<evidence type="ECO:0000256" key="2">
    <source>
        <dbReference type="ARBA" id="ARBA00022821"/>
    </source>
</evidence>
<dbReference type="HOGENOM" id="CLU_951145_0_0_1"/>
<organism evidence="5">
    <name type="scientific">Oryza brachyantha</name>
    <name type="common">malo sina</name>
    <dbReference type="NCBI Taxonomy" id="4533"/>
    <lineage>
        <taxon>Eukaryota</taxon>
        <taxon>Viridiplantae</taxon>
        <taxon>Streptophyta</taxon>
        <taxon>Embryophyta</taxon>
        <taxon>Tracheophyta</taxon>
        <taxon>Spermatophyta</taxon>
        <taxon>Magnoliopsida</taxon>
        <taxon>Liliopsida</taxon>
        <taxon>Poales</taxon>
        <taxon>Poaceae</taxon>
        <taxon>BOP clade</taxon>
        <taxon>Oryzoideae</taxon>
        <taxon>Oryzeae</taxon>
        <taxon>Oryzinae</taxon>
        <taxon>Oryza</taxon>
    </lineage>
</organism>
<dbReference type="Gene3D" id="1.10.10.10">
    <property type="entry name" value="Winged helix-like DNA-binding domain superfamily/Winged helix DNA-binding domain"/>
    <property type="match status" value="1"/>
</dbReference>
<keyword evidence="6" id="KW-1185">Reference proteome</keyword>
<sequence length="293" mass="33927">MRRILSLSFYDLPSNLKTCFLYLSVYPEDSEIKVDELIWTWAAEGFIHVKHGQGIRELGHSYFIELINRSMIQPAYILRDGRIWTCRVHDMVLDLIRALSVDENFVTILDDEQYKPLPKKMRRLSIQKSNSDDKVRYPTMSFSQIRSLAAFSHINQVPSLKIFHVLRVLNLRRCEYIENCHLHVLVHLVHLRYVGLGSTRITDLPEQIRNLQFLQTLNVRCPQIRQLPAGIIELTRLIRLHVDFPVLLPDGFGNMRCLQELSSQCDDSGGGGCRGCHQERSRNPSQPSQTFDG</sequence>
<dbReference type="InterPro" id="IPR044974">
    <property type="entry name" value="Disease_R_plants"/>
</dbReference>
<dbReference type="Gramene" id="OB12G19410.1">
    <property type="protein sequence ID" value="OB12G19410.1"/>
    <property type="gene ID" value="OB12G19410"/>
</dbReference>
<dbReference type="Pfam" id="PF23559">
    <property type="entry name" value="WHD_DRP"/>
    <property type="match status" value="1"/>
</dbReference>
<accession>J3ND83</accession>
<dbReference type="eggNOG" id="KOG4658">
    <property type="taxonomic scope" value="Eukaryota"/>
</dbReference>
<evidence type="ECO:0000313" key="6">
    <source>
        <dbReference type="Proteomes" id="UP000006038"/>
    </source>
</evidence>
<dbReference type="InterPro" id="IPR032675">
    <property type="entry name" value="LRR_dom_sf"/>
</dbReference>
<dbReference type="OMA" id="REWERIN"/>
<dbReference type="SUPFAM" id="SSF52058">
    <property type="entry name" value="L domain-like"/>
    <property type="match status" value="1"/>
</dbReference>
<dbReference type="GO" id="GO:0009626">
    <property type="term" value="P:plant-type hypersensitive response"/>
    <property type="evidence" value="ECO:0007669"/>
    <property type="project" value="UniProtKB-ARBA"/>
</dbReference>
<evidence type="ECO:0000259" key="3">
    <source>
        <dbReference type="Pfam" id="PF23559"/>
    </source>
</evidence>
<feature type="domain" description="Disease resistance R13L4/SHOC-2-like LRR" evidence="4">
    <location>
        <begin position="144"/>
        <end position="266"/>
    </location>
</feature>
<dbReference type="InterPro" id="IPR058922">
    <property type="entry name" value="WHD_DRP"/>
</dbReference>
<dbReference type="Gene3D" id="3.80.10.10">
    <property type="entry name" value="Ribonuclease Inhibitor"/>
    <property type="match status" value="1"/>
</dbReference>
<evidence type="ECO:0000256" key="1">
    <source>
        <dbReference type="ARBA" id="ARBA00022737"/>
    </source>
</evidence>
<evidence type="ECO:0008006" key="7">
    <source>
        <dbReference type="Google" id="ProtNLM"/>
    </source>
</evidence>
<reference evidence="5" key="1">
    <citation type="journal article" date="2013" name="Nat. Commun.">
        <title>Whole-genome sequencing of Oryza brachyantha reveals mechanisms underlying Oryza genome evolution.</title>
        <authorList>
            <person name="Chen J."/>
            <person name="Huang Q."/>
            <person name="Gao D."/>
            <person name="Wang J."/>
            <person name="Lang Y."/>
            <person name="Liu T."/>
            <person name="Li B."/>
            <person name="Bai Z."/>
            <person name="Luis Goicoechea J."/>
            <person name="Liang C."/>
            <person name="Chen C."/>
            <person name="Zhang W."/>
            <person name="Sun S."/>
            <person name="Liao Y."/>
            <person name="Zhang X."/>
            <person name="Yang L."/>
            <person name="Song C."/>
            <person name="Wang M."/>
            <person name="Shi J."/>
            <person name="Liu G."/>
            <person name="Liu J."/>
            <person name="Zhou H."/>
            <person name="Zhou W."/>
            <person name="Yu Q."/>
            <person name="An N."/>
            <person name="Chen Y."/>
            <person name="Cai Q."/>
            <person name="Wang B."/>
            <person name="Liu B."/>
            <person name="Min J."/>
            <person name="Huang Y."/>
            <person name="Wu H."/>
            <person name="Li Z."/>
            <person name="Zhang Y."/>
            <person name="Yin Y."/>
            <person name="Song W."/>
            <person name="Jiang J."/>
            <person name="Jackson S.A."/>
            <person name="Wing R.A."/>
            <person name="Wang J."/>
            <person name="Chen M."/>
        </authorList>
    </citation>
    <scope>NUCLEOTIDE SEQUENCE [LARGE SCALE GENOMIC DNA]</scope>
    <source>
        <strain evidence="5">cv. IRGC 101232</strain>
    </source>
</reference>
<dbReference type="GO" id="GO:0002758">
    <property type="term" value="P:innate immune response-activating signaling pathway"/>
    <property type="evidence" value="ECO:0007669"/>
    <property type="project" value="UniProtKB-ARBA"/>
</dbReference>
<protein>
    <recommendedName>
        <fullName evidence="7">NB-ARC domain-containing protein</fullName>
    </recommendedName>
</protein>
<dbReference type="AlphaFoldDB" id="J3ND83"/>
<dbReference type="PANTHER" id="PTHR23155:SF1116">
    <property type="entry name" value="OS12G0273300 PROTEIN"/>
    <property type="match status" value="1"/>
</dbReference>
<feature type="domain" description="Disease resistance protein winged helix" evidence="3">
    <location>
        <begin position="25"/>
        <end position="96"/>
    </location>
</feature>
<reference evidence="5" key="2">
    <citation type="submission" date="2013-04" db="UniProtKB">
        <authorList>
            <consortium name="EnsemblPlants"/>
        </authorList>
    </citation>
    <scope>IDENTIFICATION</scope>
</reference>
<dbReference type="Pfam" id="PF23598">
    <property type="entry name" value="LRR_14"/>
    <property type="match status" value="1"/>
</dbReference>
<dbReference type="InterPro" id="IPR055414">
    <property type="entry name" value="LRR_R13L4/SHOC2-like"/>
</dbReference>
<dbReference type="PANTHER" id="PTHR23155">
    <property type="entry name" value="DISEASE RESISTANCE PROTEIN RP"/>
    <property type="match status" value="1"/>
</dbReference>
<dbReference type="GO" id="GO:0042742">
    <property type="term" value="P:defense response to bacterium"/>
    <property type="evidence" value="ECO:0007669"/>
    <property type="project" value="UniProtKB-ARBA"/>
</dbReference>
<evidence type="ECO:0000259" key="4">
    <source>
        <dbReference type="Pfam" id="PF23598"/>
    </source>
</evidence>
<keyword evidence="1" id="KW-0677">Repeat</keyword>